<dbReference type="PANTHER" id="PTHR24276">
    <property type="entry name" value="POLYSERASE-RELATED"/>
    <property type="match status" value="1"/>
</dbReference>
<dbReference type="InterPro" id="IPR043504">
    <property type="entry name" value="Peptidase_S1_PA_chymotrypsin"/>
</dbReference>
<dbReference type="PRINTS" id="PR00722">
    <property type="entry name" value="CHYMOTRYPSIN"/>
</dbReference>
<keyword evidence="5" id="KW-1015">Disulfide bond</keyword>
<dbReference type="InterPro" id="IPR050430">
    <property type="entry name" value="Peptidase_S1"/>
</dbReference>
<keyword evidence="7" id="KW-0732">Signal</keyword>
<keyword evidence="3 6" id="KW-0378">Hydrolase</keyword>
<dbReference type="InterPro" id="IPR009003">
    <property type="entry name" value="Peptidase_S1_PA"/>
</dbReference>
<dbReference type="GO" id="GO:0006508">
    <property type="term" value="P:proteolysis"/>
    <property type="evidence" value="ECO:0007669"/>
    <property type="project" value="UniProtKB-KW"/>
</dbReference>
<feature type="signal peptide" evidence="7">
    <location>
        <begin position="1"/>
        <end position="15"/>
    </location>
</feature>
<dbReference type="InterPro" id="IPR018114">
    <property type="entry name" value="TRYPSIN_HIS"/>
</dbReference>
<dbReference type="PROSITE" id="PS00135">
    <property type="entry name" value="TRYPSIN_SER"/>
    <property type="match status" value="1"/>
</dbReference>
<keyword evidence="4 6" id="KW-0720">Serine protease</keyword>
<dbReference type="SUPFAM" id="SSF50494">
    <property type="entry name" value="Trypsin-like serine proteases"/>
    <property type="match status" value="1"/>
</dbReference>
<sequence>MKVLILLSLIAVALSQPIDEEVATTFNYHEHTGVHEYSRIKAIEESIDFDGNRIVGGGPANLGQYPHLGGLIITLTDNRQSVCGSSLISPTRLVTAAHCWFDGRNRARQFLVVLGSVRLFSGGNRITTSNVVTHPNWNTRNANNDVAIGHIPHVLFTNQISSISLATGTNAYVGATANAAGFGLQRDGGQITQSQVMHHVSLPIISNAQCRETFRTLVIASTLCTSGVGGRSVCSGDSGGPLAIGTGRNALLNLSSFVLYIERIEVHELTCK</sequence>
<gene>
    <name evidence="9" type="primary">jg5858</name>
    <name evidence="9" type="ORF">PAEG_LOCUS25134</name>
</gene>
<keyword evidence="2 6" id="KW-0645">Protease</keyword>
<reference evidence="9" key="1">
    <citation type="submission" date="2022-03" db="EMBL/GenBank/DDBJ databases">
        <authorList>
            <person name="Lindestad O."/>
        </authorList>
    </citation>
    <scope>NUCLEOTIDE SEQUENCE</scope>
</reference>
<name>A0A8S4SHE0_9NEOP</name>
<organism evidence="9 10">
    <name type="scientific">Pararge aegeria aegeria</name>
    <dbReference type="NCBI Taxonomy" id="348720"/>
    <lineage>
        <taxon>Eukaryota</taxon>
        <taxon>Metazoa</taxon>
        <taxon>Ecdysozoa</taxon>
        <taxon>Arthropoda</taxon>
        <taxon>Hexapoda</taxon>
        <taxon>Insecta</taxon>
        <taxon>Pterygota</taxon>
        <taxon>Neoptera</taxon>
        <taxon>Endopterygota</taxon>
        <taxon>Lepidoptera</taxon>
        <taxon>Glossata</taxon>
        <taxon>Ditrysia</taxon>
        <taxon>Papilionoidea</taxon>
        <taxon>Nymphalidae</taxon>
        <taxon>Satyrinae</taxon>
        <taxon>Satyrini</taxon>
        <taxon>Parargina</taxon>
        <taxon>Pararge</taxon>
    </lineage>
</organism>
<evidence type="ECO:0000256" key="7">
    <source>
        <dbReference type="SAM" id="SignalP"/>
    </source>
</evidence>
<evidence type="ECO:0000313" key="9">
    <source>
        <dbReference type="EMBL" id="CAH2265964.1"/>
    </source>
</evidence>
<evidence type="ECO:0000259" key="8">
    <source>
        <dbReference type="PROSITE" id="PS50240"/>
    </source>
</evidence>
<evidence type="ECO:0000256" key="1">
    <source>
        <dbReference type="ARBA" id="ARBA00007664"/>
    </source>
</evidence>
<dbReference type="Pfam" id="PF00089">
    <property type="entry name" value="Trypsin"/>
    <property type="match status" value="1"/>
</dbReference>
<dbReference type="EMBL" id="CAKXAJ010026296">
    <property type="protein sequence ID" value="CAH2265964.1"/>
    <property type="molecule type" value="Genomic_DNA"/>
</dbReference>
<dbReference type="OrthoDB" id="5565075at2759"/>
<dbReference type="PROSITE" id="PS00134">
    <property type="entry name" value="TRYPSIN_HIS"/>
    <property type="match status" value="1"/>
</dbReference>
<dbReference type="SMART" id="SM00020">
    <property type="entry name" value="Tryp_SPc"/>
    <property type="match status" value="1"/>
</dbReference>
<evidence type="ECO:0000256" key="2">
    <source>
        <dbReference type="ARBA" id="ARBA00022670"/>
    </source>
</evidence>
<dbReference type="GO" id="GO:0004252">
    <property type="term" value="F:serine-type endopeptidase activity"/>
    <property type="evidence" value="ECO:0007669"/>
    <property type="project" value="InterPro"/>
</dbReference>
<feature type="chain" id="PRO_5035838584" evidence="7">
    <location>
        <begin position="16"/>
        <end position="272"/>
    </location>
</feature>
<comment type="caution">
    <text evidence="9">The sequence shown here is derived from an EMBL/GenBank/DDBJ whole genome shotgun (WGS) entry which is preliminary data.</text>
</comment>
<dbReference type="InterPro" id="IPR001314">
    <property type="entry name" value="Peptidase_S1A"/>
</dbReference>
<dbReference type="InterPro" id="IPR033116">
    <property type="entry name" value="TRYPSIN_SER"/>
</dbReference>
<protein>
    <submittedName>
        <fullName evidence="9">Jg5858 protein</fullName>
    </submittedName>
</protein>
<dbReference type="Gene3D" id="2.40.10.10">
    <property type="entry name" value="Trypsin-like serine proteases"/>
    <property type="match status" value="1"/>
</dbReference>
<dbReference type="PROSITE" id="PS50240">
    <property type="entry name" value="TRYPSIN_DOM"/>
    <property type="match status" value="1"/>
</dbReference>
<accession>A0A8S4SHE0</accession>
<evidence type="ECO:0000313" key="10">
    <source>
        <dbReference type="Proteomes" id="UP000838756"/>
    </source>
</evidence>
<feature type="domain" description="Peptidase S1" evidence="8">
    <location>
        <begin position="54"/>
        <end position="272"/>
    </location>
</feature>
<evidence type="ECO:0000256" key="6">
    <source>
        <dbReference type="RuleBase" id="RU363034"/>
    </source>
</evidence>
<dbReference type="CDD" id="cd00190">
    <property type="entry name" value="Tryp_SPc"/>
    <property type="match status" value="1"/>
</dbReference>
<proteinExistence type="inferred from homology"/>
<comment type="similarity">
    <text evidence="1">Belongs to the peptidase S1 family.</text>
</comment>
<dbReference type="AlphaFoldDB" id="A0A8S4SHE0"/>
<dbReference type="Proteomes" id="UP000838756">
    <property type="component" value="Unassembled WGS sequence"/>
</dbReference>
<dbReference type="PANTHER" id="PTHR24276:SF98">
    <property type="entry name" value="FI18310P1-RELATED"/>
    <property type="match status" value="1"/>
</dbReference>
<keyword evidence="10" id="KW-1185">Reference proteome</keyword>
<dbReference type="InterPro" id="IPR001254">
    <property type="entry name" value="Trypsin_dom"/>
</dbReference>
<evidence type="ECO:0000256" key="3">
    <source>
        <dbReference type="ARBA" id="ARBA00022801"/>
    </source>
</evidence>
<evidence type="ECO:0000256" key="4">
    <source>
        <dbReference type="ARBA" id="ARBA00022825"/>
    </source>
</evidence>
<evidence type="ECO:0000256" key="5">
    <source>
        <dbReference type="ARBA" id="ARBA00023157"/>
    </source>
</evidence>